<feature type="compositionally biased region" description="Basic and acidic residues" evidence="1">
    <location>
        <begin position="164"/>
        <end position="178"/>
    </location>
</feature>
<dbReference type="Proteomes" id="UP000830671">
    <property type="component" value="Chromosome 1"/>
</dbReference>
<gene>
    <name evidence="2" type="ORF">CLUP02_00474</name>
</gene>
<feature type="region of interest" description="Disordered" evidence="1">
    <location>
        <begin position="127"/>
        <end position="178"/>
    </location>
</feature>
<dbReference type="GeneID" id="73334532"/>
<organism evidence="2 3">
    <name type="scientific">Colletotrichum lupini</name>
    <dbReference type="NCBI Taxonomy" id="145971"/>
    <lineage>
        <taxon>Eukaryota</taxon>
        <taxon>Fungi</taxon>
        <taxon>Dikarya</taxon>
        <taxon>Ascomycota</taxon>
        <taxon>Pezizomycotina</taxon>
        <taxon>Sordariomycetes</taxon>
        <taxon>Hypocreomycetidae</taxon>
        <taxon>Glomerellales</taxon>
        <taxon>Glomerellaceae</taxon>
        <taxon>Colletotrichum</taxon>
        <taxon>Colletotrichum acutatum species complex</taxon>
    </lineage>
</organism>
<accession>A0A9Q8SAE7</accession>
<name>A0A9Q8SAE7_9PEZI</name>
<dbReference type="AlphaFoldDB" id="A0A9Q8SAE7"/>
<reference evidence="2" key="1">
    <citation type="journal article" date="2021" name="Mol. Plant Microbe Interact.">
        <title>Complete Genome Sequence of the Plant-Pathogenic Fungus Colletotrichum lupini.</title>
        <authorList>
            <person name="Baroncelli R."/>
            <person name="Pensec F."/>
            <person name="Da Lio D."/>
            <person name="Boufleur T."/>
            <person name="Vicente I."/>
            <person name="Sarrocco S."/>
            <person name="Picot A."/>
            <person name="Baraldi E."/>
            <person name="Sukno S."/>
            <person name="Thon M."/>
            <person name="Le Floch G."/>
        </authorList>
    </citation>
    <scope>NUCLEOTIDE SEQUENCE</scope>
    <source>
        <strain evidence="2">IMI 504893</strain>
    </source>
</reference>
<evidence type="ECO:0000313" key="2">
    <source>
        <dbReference type="EMBL" id="UQC73827.1"/>
    </source>
</evidence>
<feature type="compositionally biased region" description="Polar residues" evidence="1">
    <location>
        <begin position="153"/>
        <end position="163"/>
    </location>
</feature>
<proteinExistence type="predicted"/>
<dbReference type="KEGG" id="clup:CLUP02_00474"/>
<evidence type="ECO:0000313" key="3">
    <source>
        <dbReference type="Proteomes" id="UP000830671"/>
    </source>
</evidence>
<keyword evidence="3" id="KW-1185">Reference proteome</keyword>
<dbReference type="EMBL" id="CP019471">
    <property type="protein sequence ID" value="UQC73827.1"/>
    <property type="molecule type" value="Genomic_DNA"/>
</dbReference>
<sequence length="278" mass="31431">MLPSGAIFTSTVFGTDKPDAIWTKYGYHMVAFISPTELEFGVKIAVKTPIGKTLDCGFTVGIWETPFHGEQLNIIQAQSRTVKYFEGISLSLENTLPSRYRRQARPSRADIPSPVWRTTNTRRSRSVLFPRPLPPHRKPTASSVPRVIGGGQTSRQATRQHSSCRLDLHDPVSRGRPGWERKATQINNKGIQHSSYQKPALRRSAVKYHAAKILCVYHCVRYPYQRYAMRMRVVVFALGRSLLRKRRHESAPWAVKAKAPLHAVPDWMTADGSGKQKS</sequence>
<protein>
    <submittedName>
        <fullName evidence="2">Uncharacterized protein</fullName>
    </submittedName>
</protein>
<dbReference type="RefSeq" id="XP_049135479.1">
    <property type="nucleotide sequence ID" value="XM_049279522.1"/>
</dbReference>
<evidence type="ECO:0000256" key="1">
    <source>
        <dbReference type="SAM" id="MobiDB-lite"/>
    </source>
</evidence>